<dbReference type="SMART" id="SM00811">
    <property type="entry name" value="Alpha_kinase"/>
    <property type="match status" value="1"/>
</dbReference>
<dbReference type="GO" id="GO:0005524">
    <property type="term" value="F:ATP binding"/>
    <property type="evidence" value="ECO:0007669"/>
    <property type="project" value="InterPro"/>
</dbReference>
<evidence type="ECO:0008006" key="10">
    <source>
        <dbReference type="Google" id="ProtNLM"/>
    </source>
</evidence>
<feature type="coiled-coil region" evidence="4">
    <location>
        <begin position="140"/>
        <end position="255"/>
    </location>
</feature>
<evidence type="ECO:0000256" key="1">
    <source>
        <dbReference type="ARBA" id="ARBA00022527"/>
    </source>
</evidence>
<dbReference type="InterPro" id="IPR004166">
    <property type="entry name" value="a-kinase_dom"/>
</dbReference>
<organism evidence="8 9">
    <name type="scientific">Paramecium pentaurelia</name>
    <dbReference type="NCBI Taxonomy" id="43138"/>
    <lineage>
        <taxon>Eukaryota</taxon>
        <taxon>Sar</taxon>
        <taxon>Alveolata</taxon>
        <taxon>Ciliophora</taxon>
        <taxon>Intramacronucleata</taxon>
        <taxon>Oligohymenophorea</taxon>
        <taxon>Peniculida</taxon>
        <taxon>Parameciidae</taxon>
        <taxon>Paramecium</taxon>
    </lineage>
</organism>
<evidence type="ECO:0000256" key="2">
    <source>
        <dbReference type="ARBA" id="ARBA00022679"/>
    </source>
</evidence>
<gene>
    <name evidence="8" type="ORF">PPENT_87.1.T0200214</name>
</gene>
<keyword evidence="9" id="KW-1185">Reference proteome</keyword>
<feature type="region of interest" description="Disordered" evidence="5">
    <location>
        <begin position="300"/>
        <end position="342"/>
    </location>
</feature>
<evidence type="ECO:0000313" key="9">
    <source>
        <dbReference type="Proteomes" id="UP000689195"/>
    </source>
</evidence>
<dbReference type="PANTHER" id="PTHR47763:SF1">
    <property type="entry name" value="DUF659 DOMAIN-CONTAINING PROTEIN"/>
    <property type="match status" value="1"/>
</dbReference>
<dbReference type="GO" id="GO:0004674">
    <property type="term" value="F:protein serine/threonine kinase activity"/>
    <property type="evidence" value="ECO:0007669"/>
    <property type="project" value="UniProtKB-KW"/>
</dbReference>
<dbReference type="Pfam" id="PF02816">
    <property type="entry name" value="Alpha_kinase"/>
    <property type="match status" value="1"/>
</dbReference>
<dbReference type="PROSITE" id="PS50234">
    <property type="entry name" value="VWFA"/>
    <property type="match status" value="1"/>
</dbReference>
<dbReference type="AlphaFoldDB" id="A0A8S1TGM2"/>
<dbReference type="Proteomes" id="UP000689195">
    <property type="component" value="Unassembled WGS sequence"/>
</dbReference>
<evidence type="ECO:0000259" key="6">
    <source>
        <dbReference type="PROSITE" id="PS50234"/>
    </source>
</evidence>
<evidence type="ECO:0000256" key="3">
    <source>
        <dbReference type="ARBA" id="ARBA00022777"/>
    </source>
</evidence>
<feature type="coiled-coil region" evidence="4">
    <location>
        <begin position="40"/>
        <end position="109"/>
    </location>
</feature>
<protein>
    <recommendedName>
        <fullName evidence="10">Alpha-type protein kinase domain-containing protein</fullName>
    </recommendedName>
</protein>
<dbReference type="PROSITE" id="PS51158">
    <property type="entry name" value="ALPHA_KINASE"/>
    <property type="match status" value="1"/>
</dbReference>
<evidence type="ECO:0000256" key="4">
    <source>
        <dbReference type="SAM" id="Coils"/>
    </source>
</evidence>
<dbReference type="GO" id="GO:0005737">
    <property type="term" value="C:cytoplasm"/>
    <property type="evidence" value="ECO:0007669"/>
    <property type="project" value="TreeGrafter"/>
</dbReference>
<dbReference type="InterPro" id="IPR002035">
    <property type="entry name" value="VWF_A"/>
</dbReference>
<dbReference type="CDD" id="cd04515">
    <property type="entry name" value="Alpha_kinase"/>
    <property type="match status" value="1"/>
</dbReference>
<dbReference type="PANTHER" id="PTHR47763">
    <property type="entry name" value="ALPHA-PROTEIN KINASE VWKA"/>
    <property type="match status" value="1"/>
</dbReference>
<name>A0A8S1TGM2_9CILI</name>
<accession>A0A8S1TGM2</accession>
<keyword evidence="2" id="KW-0808">Transferase</keyword>
<feature type="domain" description="VWFA" evidence="6">
    <location>
        <begin position="357"/>
        <end position="552"/>
    </location>
</feature>
<proteinExistence type="predicted"/>
<evidence type="ECO:0000313" key="8">
    <source>
        <dbReference type="EMBL" id="CAD8150346.1"/>
    </source>
</evidence>
<dbReference type="InterPro" id="IPR052969">
    <property type="entry name" value="Thr-specific_kinase-like"/>
</dbReference>
<dbReference type="EMBL" id="CAJJDO010000020">
    <property type="protein sequence ID" value="CAD8150346.1"/>
    <property type="molecule type" value="Genomic_DNA"/>
</dbReference>
<reference evidence="8" key="1">
    <citation type="submission" date="2021-01" db="EMBL/GenBank/DDBJ databases">
        <authorList>
            <consortium name="Genoscope - CEA"/>
            <person name="William W."/>
        </authorList>
    </citation>
    <scope>NUCLEOTIDE SEQUENCE</scope>
</reference>
<keyword evidence="1" id="KW-0723">Serine/threonine-protein kinase</keyword>
<evidence type="ECO:0000259" key="7">
    <source>
        <dbReference type="PROSITE" id="PS51158"/>
    </source>
</evidence>
<comment type="caution">
    <text evidence="8">The sequence shown here is derived from an EMBL/GenBank/DDBJ whole genome shotgun (WGS) entry which is preliminary data.</text>
</comment>
<sequence>MLNPHQQSIKEKESKKKITNLEEVNKYQEEEYEKQIVQNNARYQETIIKFNQERKELEEQIEVQKREIKDQKSKIDLSQFDIANINKTKEKVEQENFDLKLENQLLNDKINQLLGIINTSTLPNRFSTTTRDTIISQPDNTFMNEQINKFREQINKMREDFKNELQQLEKEKNELEKELQKEKEQSNKEHKYFLDEIDKSVSLKKQLDAKNDQIKQLEQQMDNSQKVLTNSNYEIQKLKNQIKDKDFEISSQNENFNLIKQQNEYLKQQLLNQKNSNITNNILQDSKFLELEQELKNLKKNQQEKKDQLQKEREENERQIKERQERDKQRDQKNKQENKKQIEQKFQKAIKERGQLDVCFIVDVTGSMDHYKDQTKMSVQQSLQIIKKATNRDTNWASVCYQDKAELRQLGKYYEFPFSKEQEKLQQFFDNIACDGGGDAAEDIRGAIKQVCKLSWPSIFRIAILICDAPCHGKKYHDGCGDDYPDEDIEDAIQQLIDKNIILIALNFTHHTSKMYKEIQKIYESKKKLELYLYSDLLNINQKDLASIMSRFIGDASQIATQTNKSETKSKEGVKIQKDIRVREGAMEALCKQENFYNFEQQPNVKTVNSKFKVFRVEIKQEQFNKNIQTINNIKCPQDFLVIEEGNWDCIRTEIPFAFGMMKDVFLMKKIKDYSNDLYVIKTPIGSKPYESIDLALKECRSHLICQKLMKKFVDDLQQQKSEKYVNIAIPSVIYSDFLILEESKNSFWIAERFFKGEFVKYNNNYGYINSDDKLELNKFAQSFTYYTYFISGAQYMVCDIQGVGNYFTDPAINTEQGFFDDTDMGIAGQQMYLVNYENWKELLTKKYLELLDMYS</sequence>
<keyword evidence="4" id="KW-0175">Coiled coil</keyword>
<dbReference type="OrthoDB" id="430683at2759"/>
<keyword evidence="3" id="KW-0418">Kinase</keyword>
<feature type="domain" description="Alpha-type protein kinase" evidence="7">
    <location>
        <begin position="616"/>
        <end position="854"/>
    </location>
</feature>
<evidence type="ECO:0000256" key="5">
    <source>
        <dbReference type="SAM" id="MobiDB-lite"/>
    </source>
</evidence>